<keyword evidence="1" id="KW-0472">Membrane</keyword>
<dbReference type="EMBL" id="LAVV01008209">
    <property type="protein sequence ID" value="KNZ53447.1"/>
    <property type="molecule type" value="Genomic_DNA"/>
</dbReference>
<dbReference type="Proteomes" id="UP000037035">
    <property type="component" value="Unassembled WGS sequence"/>
</dbReference>
<evidence type="ECO:0000256" key="1">
    <source>
        <dbReference type="SAM" id="Phobius"/>
    </source>
</evidence>
<keyword evidence="1" id="KW-0812">Transmembrane</keyword>
<keyword evidence="3" id="KW-1185">Reference proteome</keyword>
<comment type="caution">
    <text evidence="2">The sequence shown here is derived from an EMBL/GenBank/DDBJ whole genome shotgun (WGS) entry which is preliminary data.</text>
</comment>
<accession>A0A0L6UZ01</accession>
<protein>
    <submittedName>
        <fullName evidence="2">Uncharacterized protein</fullName>
    </submittedName>
</protein>
<organism evidence="2 3">
    <name type="scientific">Puccinia sorghi</name>
    <dbReference type="NCBI Taxonomy" id="27349"/>
    <lineage>
        <taxon>Eukaryota</taxon>
        <taxon>Fungi</taxon>
        <taxon>Dikarya</taxon>
        <taxon>Basidiomycota</taxon>
        <taxon>Pucciniomycotina</taxon>
        <taxon>Pucciniomycetes</taxon>
        <taxon>Pucciniales</taxon>
        <taxon>Pucciniaceae</taxon>
        <taxon>Puccinia</taxon>
    </lineage>
</organism>
<reference evidence="2 3" key="1">
    <citation type="submission" date="2015-08" db="EMBL/GenBank/DDBJ databases">
        <title>Next Generation Sequencing and Analysis of the Genome of Puccinia sorghi L Schw, the Causal Agent of Maize Common Rust.</title>
        <authorList>
            <person name="Rochi L."/>
            <person name="Burguener G."/>
            <person name="Darino M."/>
            <person name="Turjanski A."/>
            <person name="Kreff E."/>
            <person name="Dieguez M.J."/>
            <person name="Sacco F."/>
        </authorList>
    </citation>
    <scope>NUCLEOTIDE SEQUENCE [LARGE SCALE GENOMIC DNA]</scope>
    <source>
        <strain evidence="2 3">RO10H11247</strain>
    </source>
</reference>
<proteinExistence type="predicted"/>
<gene>
    <name evidence="2" type="ORF">VP01_3236g1</name>
</gene>
<evidence type="ECO:0000313" key="2">
    <source>
        <dbReference type="EMBL" id="KNZ53447.1"/>
    </source>
</evidence>
<feature type="transmembrane region" description="Helical" evidence="1">
    <location>
        <begin position="6"/>
        <end position="24"/>
    </location>
</feature>
<evidence type="ECO:0000313" key="3">
    <source>
        <dbReference type="Proteomes" id="UP000037035"/>
    </source>
</evidence>
<dbReference type="VEuPathDB" id="FungiDB:VP01_3236g1"/>
<sequence length="434" mass="50766">MKVPLSVTQTLYLFFIIFLNSFLIDYEYSDFLFFSNTFSPFVFGLYNEEPYSLLPHLTKPSTSSHCINLITQAEIMLKASKKRNKFNYVKHVLMLHHKFWLKNSSCGKKGFLSVILLVDLADLKACLVKSIRRSGSSFKEEKWRIDLQKIFGWLCKSTGNSPKAKFCHFFQPSHCSNIINCTIRVVGSQAENMNQSCIVFLELPLLSSNGLRLRNKWRITSKAFIHILNVIITSKRNIKTTNKSWSMDHIIFLIILNIRLFGELDIDTNKHPRSYERNILELMVGAMETVPVIEGKNEDSNQPKWVFHIEIHIKICFILFRLRRISNSSSNVPKKFTIVEEHILVMVGFLESFMNINQGKINQFKSLMLKYSQDVECKCYFREFSLWGLSASKRINLLRNAYFSLSISLVKFMKTSYKVKNFWVHVRVLRFTRH</sequence>
<keyword evidence="1" id="KW-1133">Transmembrane helix</keyword>
<dbReference type="AlphaFoldDB" id="A0A0L6UZ01"/>
<name>A0A0L6UZ01_9BASI</name>